<dbReference type="AlphaFoldDB" id="A0A1I6R957"/>
<reference evidence="2" key="1">
    <citation type="submission" date="2016-10" db="EMBL/GenBank/DDBJ databases">
        <authorList>
            <person name="Varghese N."/>
            <person name="Submissions S."/>
        </authorList>
    </citation>
    <scope>NUCLEOTIDE SEQUENCE [LARGE SCALE GENOMIC DNA]</scope>
    <source>
        <strain evidence="2">DSM 45789</strain>
    </source>
</reference>
<accession>A0A1I6R957</accession>
<dbReference type="Proteomes" id="UP000198660">
    <property type="component" value="Unassembled WGS sequence"/>
</dbReference>
<dbReference type="EMBL" id="FPAA01000004">
    <property type="protein sequence ID" value="SFS61225.1"/>
    <property type="molecule type" value="Genomic_DNA"/>
</dbReference>
<evidence type="ECO:0000313" key="1">
    <source>
        <dbReference type="EMBL" id="SFS61225.1"/>
    </source>
</evidence>
<keyword evidence="2" id="KW-1185">Reference proteome</keyword>
<name>A0A1I6R957_9BACL</name>
<dbReference type="RefSeq" id="WP_281252064.1">
    <property type="nucleotide sequence ID" value="NZ_FPAA01000004.1"/>
</dbReference>
<organism evidence="1 2">
    <name type="scientific">Marininema halotolerans</name>
    <dbReference type="NCBI Taxonomy" id="1155944"/>
    <lineage>
        <taxon>Bacteria</taxon>
        <taxon>Bacillati</taxon>
        <taxon>Bacillota</taxon>
        <taxon>Bacilli</taxon>
        <taxon>Bacillales</taxon>
        <taxon>Thermoactinomycetaceae</taxon>
        <taxon>Marininema</taxon>
    </lineage>
</organism>
<evidence type="ECO:0000313" key="2">
    <source>
        <dbReference type="Proteomes" id="UP000198660"/>
    </source>
</evidence>
<proteinExistence type="predicted"/>
<gene>
    <name evidence="1" type="ORF">SAMN05444972_104287</name>
</gene>
<sequence length="42" mass="5016">MKAIEDPIKQRYTALDERSEMEHFLVRQGWAAFCMDHLVSYV</sequence>
<protein>
    <submittedName>
        <fullName evidence="1">Uncharacterized protein</fullName>
    </submittedName>
</protein>